<comment type="caution">
    <text evidence="2">The sequence shown here is derived from an EMBL/GenBank/DDBJ whole genome shotgun (WGS) entry which is preliminary data.</text>
</comment>
<sequence length="421" mass="46040">MNTENIFSNEGQLESGESRDAEKEKVDNRENEKIMENTENTPEKNIEANEIQDTTEENLDEATYEPRAHVENNNDYTQAEEIQKSLTELAENEEKGLAEQTEIRGDLDDITSDQGEEDKDEVTPINLPGPVAEDEDDMQLISGPSRDDLPPGSGILEEPHESVEMANPLEDEDTVLGRTPEVRDDLSEATLAGAEDKDEATPINLPGPQPANEDVVLSPDDVKLGEEPEPGPDPFDGVDVALSPDDVKKEDVSDLPIPMPNPGDTGNIASEDDWESPNVNIAKGGDLHDPPPPPDLTGERELSPDDVKLEPAPDFEAMNEGERAVVDVIGKAIADEEYRAALFADTRAATSSHAVTEEDQTGLNEMTEESFNFFAAEVEARLAVAGEQQTLAQVVHSVWRDLNPGGLVYVLTFKIPQYHLV</sequence>
<proteinExistence type="predicted"/>
<feature type="compositionally biased region" description="Acidic residues" evidence="1">
    <location>
        <begin position="53"/>
        <end position="63"/>
    </location>
</feature>
<reference evidence="2 3" key="1">
    <citation type="submission" date="2020-08" db="EMBL/GenBank/DDBJ databases">
        <title>Bridging the membrane lipid divide: bacteria of the FCB group superphylum have the potential to synthesize archaeal ether lipids.</title>
        <authorList>
            <person name="Villanueva L."/>
            <person name="Von Meijenfeldt F.A.B."/>
            <person name="Westbye A.B."/>
            <person name="Yadav S."/>
            <person name="Hopmans E.C."/>
            <person name="Dutilh B.E."/>
            <person name="Sinninghe Damste J.S."/>
        </authorList>
    </citation>
    <scope>NUCLEOTIDE SEQUENCE [LARGE SCALE GENOMIC DNA]</scope>
    <source>
        <strain evidence="2">NIOZ-UU36</strain>
    </source>
</reference>
<name>A0A8J6NJF9_9CHLR</name>
<gene>
    <name evidence="2" type="ORF">H8E29_16580</name>
</gene>
<feature type="compositionally biased region" description="Acidic residues" evidence="1">
    <location>
        <begin position="108"/>
        <end position="120"/>
    </location>
</feature>
<evidence type="ECO:0000256" key="1">
    <source>
        <dbReference type="SAM" id="MobiDB-lite"/>
    </source>
</evidence>
<protein>
    <submittedName>
        <fullName evidence="2">Uncharacterized protein</fullName>
    </submittedName>
</protein>
<feature type="compositionally biased region" description="Basic and acidic residues" evidence="1">
    <location>
        <begin position="92"/>
        <end position="107"/>
    </location>
</feature>
<dbReference type="EMBL" id="JACNJN010000205">
    <property type="protein sequence ID" value="MBC8336876.1"/>
    <property type="molecule type" value="Genomic_DNA"/>
</dbReference>
<evidence type="ECO:0000313" key="3">
    <source>
        <dbReference type="Proteomes" id="UP000614469"/>
    </source>
</evidence>
<dbReference type="AlphaFoldDB" id="A0A8J6NJF9"/>
<organism evidence="2 3">
    <name type="scientific">Candidatus Desulfolinea nitratireducens</name>
    <dbReference type="NCBI Taxonomy" id="2841698"/>
    <lineage>
        <taxon>Bacteria</taxon>
        <taxon>Bacillati</taxon>
        <taxon>Chloroflexota</taxon>
        <taxon>Anaerolineae</taxon>
        <taxon>Anaerolineales</taxon>
        <taxon>Anaerolineales incertae sedis</taxon>
        <taxon>Candidatus Desulfolinea</taxon>
    </lineage>
</organism>
<feature type="compositionally biased region" description="Basic and acidic residues" evidence="1">
    <location>
        <begin position="16"/>
        <end position="47"/>
    </location>
</feature>
<accession>A0A8J6NJF9</accession>
<dbReference type="Proteomes" id="UP000614469">
    <property type="component" value="Unassembled WGS sequence"/>
</dbReference>
<evidence type="ECO:0000313" key="2">
    <source>
        <dbReference type="EMBL" id="MBC8336876.1"/>
    </source>
</evidence>
<feature type="compositionally biased region" description="Polar residues" evidence="1">
    <location>
        <begin position="1"/>
        <end position="12"/>
    </location>
</feature>
<feature type="region of interest" description="Disordered" evidence="1">
    <location>
        <begin position="1"/>
        <end position="305"/>
    </location>
</feature>